<dbReference type="Gene3D" id="2.120.10.30">
    <property type="entry name" value="TolB, C-terminal domain"/>
    <property type="match status" value="1"/>
</dbReference>
<keyword evidence="2" id="KW-1185">Reference proteome</keyword>
<proteinExistence type="predicted"/>
<dbReference type="InterPro" id="IPR011042">
    <property type="entry name" value="6-blade_b-propeller_TolB-like"/>
</dbReference>
<comment type="caution">
    <text evidence="1">The sequence shown here is derived from an EMBL/GenBank/DDBJ whole genome shotgun (WGS) entry which is preliminary data.</text>
</comment>
<dbReference type="EMBL" id="JARGEI010000020">
    <property type="protein sequence ID" value="KAJ8713638.1"/>
    <property type="molecule type" value="Genomic_DNA"/>
</dbReference>
<dbReference type="SUPFAM" id="SSF63825">
    <property type="entry name" value="YWTD domain"/>
    <property type="match status" value="1"/>
</dbReference>
<evidence type="ECO:0000313" key="2">
    <source>
        <dbReference type="Proteomes" id="UP001231518"/>
    </source>
</evidence>
<organism evidence="1 2">
    <name type="scientific">Mythimna separata</name>
    <name type="common">Oriental armyworm</name>
    <name type="synonym">Pseudaletia separata</name>
    <dbReference type="NCBI Taxonomy" id="271217"/>
    <lineage>
        <taxon>Eukaryota</taxon>
        <taxon>Metazoa</taxon>
        <taxon>Ecdysozoa</taxon>
        <taxon>Arthropoda</taxon>
        <taxon>Hexapoda</taxon>
        <taxon>Insecta</taxon>
        <taxon>Pterygota</taxon>
        <taxon>Neoptera</taxon>
        <taxon>Endopterygota</taxon>
        <taxon>Lepidoptera</taxon>
        <taxon>Glossata</taxon>
        <taxon>Ditrysia</taxon>
        <taxon>Noctuoidea</taxon>
        <taxon>Noctuidae</taxon>
        <taxon>Noctuinae</taxon>
        <taxon>Hadenini</taxon>
        <taxon>Mythimna</taxon>
    </lineage>
</organism>
<sequence>MGVVHSWDYAISVKHQLIFYTNGIKTSTINLISRNASSLVYDEVHNMMLYVDKQNNNDSVCGYDLSSKYNKCFIKRNGRNIHGLAYDPVTEKIFFTDTNEKSVNFISKKPGSNNNIYGDLLIKMDDQAPVDMAVDSCKGPSYASAGCDKLDSVAVRAC</sequence>
<gene>
    <name evidence="1" type="ORF">PYW07_014008</name>
</gene>
<evidence type="ECO:0000313" key="1">
    <source>
        <dbReference type="EMBL" id="KAJ8713638.1"/>
    </source>
</evidence>
<dbReference type="Proteomes" id="UP001231518">
    <property type="component" value="Chromosome 4"/>
</dbReference>
<accession>A0AAD7YFL8</accession>
<dbReference type="AlphaFoldDB" id="A0AAD7YFL8"/>
<protein>
    <submittedName>
        <fullName evidence="1">Uncharacterized protein</fullName>
    </submittedName>
</protein>
<reference evidence="1" key="1">
    <citation type="submission" date="2023-03" db="EMBL/GenBank/DDBJ databases">
        <title>Chromosome-level genomes of two armyworms, Mythimna separata and Mythimna loreyi, provide insights into the biosynthesis and reception of sex pheromones.</title>
        <authorList>
            <person name="Zhao H."/>
        </authorList>
    </citation>
    <scope>NUCLEOTIDE SEQUENCE</scope>
    <source>
        <strain evidence="1">BeijingLab</strain>
        <tissue evidence="1">Pupa</tissue>
    </source>
</reference>
<name>A0AAD7YFL8_MYTSE</name>